<dbReference type="AlphaFoldDB" id="A0A4R3NJT0"/>
<dbReference type="InterPro" id="IPR009752">
    <property type="entry name" value="Phage_Mu_GpJ"/>
</dbReference>
<protein>
    <submittedName>
        <fullName evidence="2">Phage gp36-like protein</fullName>
    </submittedName>
</protein>
<gene>
    <name evidence="2" type="ORF">EDC90_102632</name>
</gene>
<keyword evidence="3" id="KW-1185">Reference proteome</keyword>
<comment type="caution">
    <text evidence="2">The sequence shown here is derived from an EMBL/GenBank/DDBJ whole genome shotgun (WGS) entry which is preliminary data.</text>
</comment>
<proteinExistence type="predicted"/>
<reference evidence="2 3" key="1">
    <citation type="submission" date="2019-03" db="EMBL/GenBank/DDBJ databases">
        <title>Freshwater and sediment microbial communities from various areas in North America, analyzing microbe dynamics in response to fracking.</title>
        <authorList>
            <person name="Lamendella R."/>
        </authorList>
    </citation>
    <scope>NUCLEOTIDE SEQUENCE [LARGE SCALE GENOMIC DNA]</scope>
    <source>
        <strain evidence="2 3">175.2</strain>
    </source>
</reference>
<accession>A0A4R3NJT0</accession>
<dbReference type="OrthoDB" id="9812088at2"/>
<organism evidence="2 3">
    <name type="scientific">Martelella mediterranea</name>
    <dbReference type="NCBI Taxonomy" id="293089"/>
    <lineage>
        <taxon>Bacteria</taxon>
        <taxon>Pseudomonadati</taxon>
        <taxon>Pseudomonadota</taxon>
        <taxon>Alphaproteobacteria</taxon>
        <taxon>Hyphomicrobiales</taxon>
        <taxon>Aurantimonadaceae</taxon>
        <taxon>Martelella</taxon>
    </lineage>
</organism>
<dbReference type="EMBL" id="SMAR01000026">
    <property type="protein sequence ID" value="TCT35377.1"/>
    <property type="molecule type" value="Genomic_DNA"/>
</dbReference>
<dbReference type="RefSeq" id="WP_132313041.1">
    <property type="nucleotide sequence ID" value="NZ_SMAR01000026.1"/>
</dbReference>
<dbReference type="Pfam" id="PF07030">
    <property type="entry name" value="Phage_Mu_Gp36"/>
    <property type="match status" value="1"/>
</dbReference>
<name>A0A4R3NJT0_9HYPH</name>
<sequence length="145" mass="15979">MYATVTDMIARFGETHLLRLSNPEDRTAETVNAVRVEQALGDATAMIEGYLRGYYAIPVAVPPADLVRATCVLARYELAQGEHVTPSDDMEKGRDEVLKWLRDIAARRVHLDAPLAEGATGSKVGSGPRYSDRPRDFTYNTLRGA</sequence>
<evidence type="ECO:0000256" key="1">
    <source>
        <dbReference type="SAM" id="MobiDB-lite"/>
    </source>
</evidence>
<evidence type="ECO:0000313" key="3">
    <source>
        <dbReference type="Proteomes" id="UP000295097"/>
    </source>
</evidence>
<feature type="region of interest" description="Disordered" evidence="1">
    <location>
        <begin position="117"/>
        <end position="136"/>
    </location>
</feature>
<dbReference type="Proteomes" id="UP000295097">
    <property type="component" value="Unassembled WGS sequence"/>
</dbReference>
<evidence type="ECO:0000313" key="2">
    <source>
        <dbReference type="EMBL" id="TCT35377.1"/>
    </source>
</evidence>